<dbReference type="OrthoDB" id="8453698at2"/>
<dbReference type="RefSeq" id="WP_107653167.1">
    <property type="nucleotide sequence ID" value="NZ_PZJX01000097.1"/>
</dbReference>
<dbReference type="EMBL" id="PZJX01000097">
    <property type="protein sequence ID" value="PTE06166.1"/>
    <property type="molecule type" value="Genomic_DNA"/>
</dbReference>
<dbReference type="AlphaFoldDB" id="A0A2T4IKJ8"/>
<proteinExistence type="predicted"/>
<sequence length="78" mass="8612">MKTIEERKAVTVKGREVDFGTLLHQYESDKLIQEMQTLIKKKGLKVDLVPGEGTPTLGEPLLASGCDSCTVCPCMICW</sequence>
<evidence type="ECO:0000313" key="1">
    <source>
        <dbReference type="EMBL" id="PTE06166.1"/>
    </source>
</evidence>
<protein>
    <submittedName>
        <fullName evidence="1">Uncharacterized protein</fullName>
    </submittedName>
</protein>
<reference evidence="1 2" key="1">
    <citation type="submission" date="2018-03" db="EMBL/GenBank/DDBJ databases">
        <title>Genome sequence of the symbiotic type strain Mesorhizobium helmanticense CSLC115NT isolated from Lotus corniculatus nodules.</title>
        <authorList>
            <person name="Sannazzaro A.I."/>
            <person name="Torres Tejerizo G.A."/>
            <person name="Dip D."/>
            <person name="Caballero M."/>
            <person name="Pistorio M."/>
            <person name="Estrella M.J."/>
        </authorList>
    </citation>
    <scope>NUCLEOTIDE SEQUENCE [LARGE SCALE GENOMIC DNA]</scope>
    <source>
        <strain evidence="1 2">CSLC115N</strain>
    </source>
</reference>
<accession>A0A2T4IKJ8</accession>
<name>A0A2T4IKJ8_9HYPH</name>
<organism evidence="1 2">
    <name type="scientific">Mesorhizobium helmanticense</name>
    <dbReference type="NCBI Taxonomy" id="1776423"/>
    <lineage>
        <taxon>Bacteria</taxon>
        <taxon>Pseudomonadati</taxon>
        <taxon>Pseudomonadota</taxon>
        <taxon>Alphaproteobacteria</taxon>
        <taxon>Hyphomicrobiales</taxon>
        <taxon>Phyllobacteriaceae</taxon>
        <taxon>Mesorhizobium</taxon>
    </lineage>
</organism>
<evidence type="ECO:0000313" key="2">
    <source>
        <dbReference type="Proteomes" id="UP000240259"/>
    </source>
</evidence>
<gene>
    <name evidence="1" type="ORF">C9427_33395</name>
</gene>
<dbReference type="Proteomes" id="UP000240259">
    <property type="component" value="Unassembled WGS sequence"/>
</dbReference>
<keyword evidence="2" id="KW-1185">Reference proteome</keyword>
<comment type="caution">
    <text evidence="1">The sequence shown here is derived from an EMBL/GenBank/DDBJ whole genome shotgun (WGS) entry which is preliminary data.</text>
</comment>